<evidence type="ECO:0000256" key="5">
    <source>
        <dbReference type="ARBA" id="ARBA00022692"/>
    </source>
</evidence>
<evidence type="ECO:0000256" key="13">
    <source>
        <dbReference type="SAM" id="Phobius"/>
    </source>
</evidence>
<evidence type="ECO:0000256" key="4">
    <source>
        <dbReference type="ARBA" id="ARBA00022461"/>
    </source>
</evidence>
<dbReference type="GO" id="GO:0015280">
    <property type="term" value="F:ligand-gated sodium channel activity"/>
    <property type="evidence" value="ECO:0007669"/>
    <property type="project" value="TreeGrafter"/>
</dbReference>
<dbReference type="PANTHER" id="PTHR11690">
    <property type="entry name" value="AMILORIDE-SENSITIVE SODIUM CHANNEL-RELATED"/>
    <property type="match status" value="1"/>
</dbReference>
<keyword evidence="11 12" id="KW-0407">Ion channel</keyword>
<evidence type="ECO:0000256" key="12">
    <source>
        <dbReference type="RuleBase" id="RU000679"/>
    </source>
</evidence>
<dbReference type="EMBL" id="BMAW01112575">
    <property type="protein sequence ID" value="GFT53283.1"/>
    <property type="molecule type" value="Genomic_DNA"/>
</dbReference>
<comment type="similarity">
    <text evidence="2 12">Belongs to the amiloride-sensitive sodium channel (TC 1.A.6) family.</text>
</comment>
<keyword evidence="4 12" id="KW-0894">Sodium channel</keyword>
<keyword evidence="6 13" id="KW-1133">Transmembrane helix</keyword>
<dbReference type="Gene3D" id="1.10.287.770">
    <property type="entry name" value="YojJ-like"/>
    <property type="match status" value="1"/>
</dbReference>
<gene>
    <name evidence="14" type="primary">AVEN_235582_1</name>
    <name evidence="14" type="ORF">NPIL_46241</name>
</gene>
<evidence type="ECO:0000313" key="15">
    <source>
        <dbReference type="Proteomes" id="UP000887013"/>
    </source>
</evidence>
<organism evidence="14 15">
    <name type="scientific">Nephila pilipes</name>
    <name type="common">Giant wood spider</name>
    <name type="synonym">Nephila maculata</name>
    <dbReference type="NCBI Taxonomy" id="299642"/>
    <lineage>
        <taxon>Eukaryota</taxon>
        <taxon>Metazoa</taxon>
        <taxon>Ecdysozoa</taxon>
        <taxon>Arthropoda</taxon>
        <taxon>Chelicerata</taxon>
        <taxon>Arachnida</taxon>
        <taxon>Araneae</taxon>
        <taxon>Araneomorphae</taxon>
        <taxon>Entelegynae</taxon>
        <taxon>Araneoidea</taxon>
        <taxon>Nephilidae</taxon>
        <taxon>Nephila</taxon>
    </lineage>
</organism>
<evidence type="ECO:0000256" key="8">
    <source>
        <dbReference type="ARBA" id="ARBA00023065"/>
    </source>
</evidence>
<dbReference type="GO" id="GO:0005886">
    <property type="term" value="C:plasma membrane"/>
    <property type="evidence" value="ECO:0007669"/>
    <property type="project" value="TreeGrafter"/>
</dbReference>
<evidence type="ECO:0000256" key="10">
    <source>
        <dbReference type="ARBA" id="ARBA00023201"/>
    </source>
</evidence>
<dbReference type="InterPro" id="IPR001873">
    <property type="entry name" value="ENaC"/>
</dbReference>
<evidence type="ECO:0000256" key="6">
    <source>
        <dbReference type="ARBA" id="ARBA00022989"/>
    </source>
</evidence>
<keyword evidence="7" id="KW-0915">Sodium</keyword>
<keyword evidence="5 12" id="KW-0812">Transmembrane</keyword>
<feature type="transmembrane region" description="Helical" evidence="13">
    <location>
        <begin position="404"/>
        <end position="427"/>
    </location>
</feature>
<comment type="caution">
    <text evidence="14">The sequence shown here is derived from an EMBL/GenBank/DDBJ whole genome shotgun (WGS) entry which is preliminary data.</text>
</comment>
<keyword evidence="10 12" id="KW-0739">Sodium transport</keyword>
<name>A0A8X6P9K6_NEPPI</name>
<evidence type="ECO:0000256" key="9">
    <source>
        <dbReference type="ARBA" id="ARBA00023136"/>
    </source>
</evidence>
<evidence type="ECO:0000256" key="11">
    <source>
        <dbReference type="ARBA" id="ARBA00023303"/>
    </source>
</evidence>
<dbReference type="Pfam" id="PF00858">
    <property type="entry name" value="ASC"/>
    <property type="match status" value="1"/>
</dbReference>
<proteinExistence type="inferred from homology"/>
<dbReference type="Proteomes" id="UP000887013">
    <property type="component" value="Unassembled WGS sequence"/>
</dbReference>
<keyword evidence="3 12" id="KW-0813">Transport</keyword>
<keyword evidence="8 12" id="KW-0406">Ion transport</keyword>
<evidence type="ECO:0000256" key="2">
    <source>
        <dbReference type="ARBA" id="ARBA00007193"/>
    </source>
</evidence>
<dbReference type="AlphaFoldDB" id="A0A8X6P9K6"/>
<keyword evidence="9 13" id="KW-0472">Membrane</keyword>
<keyword evidence="15" id="KW-1185">Reference proteome</keyword>
<accession>A0A8X6P9K6</accession>
<protein>
    <submittedName>
        <fullName evidence="14">Uncharacterized protein</fullName>
    </submittedName>
</protein>
<sequence>MRSQTTTWMHPTSRKRLIMSKLSKRNIWKLRLTWKFFKSAIFIACVACFSWQSANFFELYFTYPTVTSIDLTFPEILISPAVTLCNHNPVKREKFCAEYPHLCQKPNNMTEFCKKHPYFCTDDVSNLVNQDLRDESLLMKERWRKRRRDSKIKTTFVFDIQRLTYVTCYSTNLHIYSSEEVDTFDSNPPGNSDPILNAFDTRIREEETIYPWTVPRIFMSIQSPFVPVTPFVDGMFLEKNHAYMLNIRMEEVHLLESPYKTDCKDYEELWKKNNKTGPRSQEMCKEWCWWNFYKSCEDCEQGLTMLEKPKRSCILKPCEFDDTDYDNLAKCKRNCKVNCKKLIYHYEILDGVIDSFIGTAPQMYSDLITIGLIVENPEVIVMSHKPLYNGMDVFSYIGGLMGCWLGISVWACTGIAEATFWTFLYYFMQLDKKPRQSPPTRNQLLFRRNHHSTLVF</sequence>
<evidence type="ECO:0000256" key="3">
    <source>
        <dbReference type="ARBA" id="ARBA00022448"/>
    </source>
</evidence>
<comment type="subcellular location">
    <subcellularLocation>
        <location evidence="1">Membrane</location>
        <topology evidence="1">Multi-pass membrane protein</topology>
    </subcellularLocation>
</comment>
<reference evidence="14" key="1">
    <citation type="submission" date="2020-08" db="EMBL/GenBank/DDBJ databases">
        <title>Multicomponent nature underlies the extraordinary mechanical properties of spider dragline silk.</title>
        <authorList>
            <person name="Kono N."/>
            <person name="Nakamura H."/>
            <person name="Mori M."/>
            <person name="Yoshida Y."/>
            <person name="Ohtoshi R."/>
            <person name="Malay A.D."/>
            <person name="Moran D.A.P."/>
            <person name="Tomita M."/>
            <person name="Numata K."/>
            <person name="Arakawa K."/>
        </authorList>
    </citation>
    <scope>NUCLEOTIDE SEQUENCE</scope>
</reference>
<evidence type="ECO:0000256" key="7">
    <source>
        <dbReference type="ARBA" id="ARBA00023053"/>
    </source>
</evidence>
<dbReference type="PRINTS" id="PR01078">
    <property type="entry name" value="AMINACHANNEL"/>
</dbReference>
<dbReference type="OrthoDB" id="6423739at2759"/>
<evidence type="ECO:0000256" key="1">
    <source>
        <dbReference type="ARBA" id="ARBA00004141"/>
    </source>
</evidence>
<evidence type="ECO:0000313" key="14">
    <source>
        <dbReference type="EMBL" id="GFT53283.1"/>
    </source>
</evidence>